<reference evidence="13 14" key="1">
    <citation type="journal article" date="2022" name="Gigascience">
        <title>A chromosome-level genome assembly and annotation of the desert horned lizard, Phrynosoma platyrhinos, provides insight into chromosomal rearrangements among reptiles.</title>
        <authorList>
            <person name="Koochekian N."/>
            <person name="Ascanio A."/>
            <person name="Farleigh K."/>
            <person name="Card D.C."/>
            <person name="Schield D.R."/>
            <person name="Castoe T.A."/>
            <person name="Jezkova T."/>
        </authorList>
    </citation>
    <scope>NUCLEOTIDE SEQUENCE [LARGE SCALE GENOMIC DNA]</scope>
    <source>
        <strain evidence="13">NK-2021</strain>
    </source>
</reference>
<feature type="compositionally biased region" description="Polar residues" evidence="9">
    <location>
        <begin position="593"/>
        <end position="602"/>
    </location>
</feature>
<keyword evidence="5 10" id="KW-1133">Transmembrane helix</keyword>
<dbReference type="Pfam" id="PF08205">
    <property type="entry name" value="C2-set_2"/>
    <property type="match status" value="1"/>
</dbReference>
<accession>A0ABQ7TPB4</accession>
<dbReference type="SMART" id="SM00406">
    <property type="entry name" value="IGv"/>
    <property type="match status" value="2"/>
</dbReference>
<dbReference type="SUPFAM" id="SSF48726">
    <property type="entry name" value="Immunoglobulin"/>
    <property type="match status" value="9"/>
</dbReference>
<keyword evidence="4" id="KW-0130">Cell adhesion</keyword>
<evidence type="ECO:0000256" key="8">
    <source>
        <dbReference type="ARBA" id="ARBA00038361"/>
    </source>
</evidence>
<dbReference type="InterPro" id="IPR013162">
    <property type="entry name" value="CD80_C2-set"/>
</dbReference>
<organism evidence="13 14">
    <name type="scientific">Phrynosoma platyrhinos</name>
    <name type="common">Desert horned lizard</name>
    <dbReference type="NCBI Taxonomy" id="52577"/>
    <lineage>
        <taxon>Eukaryota</taxon>
        <taxon>Metazoa</taxon>
        <taxon>Chordata</taxon>
        <taxon>Craniata</taxon>
        <taxon>Vertebrata</taxon>
        <taxon>Euteleostomi</taxon>
        <taxon>Lepidosauria</taxon>
        <taxon>Squamata</taxon>
        <taxon>Bifurcata</taxon>
        <taxon>Unidentata</taxon>
        <taxon>Episquamata</taxon>
        <taxon>Toxicofera</taxon>
        <taxon>Iguania</taxon>
        <taxon>Phrynosomatidae</taxon>
        <taxon>Phrynosomatinae</taxon>
        <taxon>Phrynosoma</taxon>
    </lineage>
</organism>
<keyword evidence="3" id="KW-0430">Lectin</keyword>
<dbReference type="InterPro" id="IPR013106">
    <property type="entry name" value="Ig_V-set"/>
</dbReference>
<evidence type="ECO:0000256" key="7">
    <source>
        <dbReference type="ARBA" id="ARBA00023157"/>
    </source>
</evidence>
<dbReference type="Pfam" id="PF13927">
    <property type="entry name" value="Ig_3"/>
    <property type="match status" value="1"/>
</dbReference>
<dbReference type="InterPro" id="IPR036179">
    <property type="entry name" value="Ig-like_dom_sf"/>
</dbReference>
<feature type="transmembrane region" description="Helical" evidence="10">
    <location>
        <begin position="546"/>
        <end position="569"/>
    </location>
</feature>
<keyword evidence="6 10" id="KW-0472">Membrane</keyword>
<dbReference type="EMBL" id="JAIPUX010000035">
    <property type="protein sequence ID" value="KAH0631411.1"/>
    <property type="molecule type" value="Genomic_DNA"/>
</dbReference>
<evidence type="ECO:0000313" key="14">
    <source>
        <dbReference type="Proteomes" id="UP000826234"/>
    </source>
</evidence>
<keyword evidence="7" id="KW-1015">Disulfide bond</keyword>
<keyword evidence="2 10" id="KW-0812">Transmembrane</keyword>
<dbReference type="CDD" id="cd00096">
    <property type="entry name" value="Ig"/>
    <property type="match status" value="1"/>
</dbReference>
<evidence type="ECO:0000256" key="3">
    <source>
        <dbReference type="ARBA" id="ARBA00022734"/>
    </source>
</evidence>
<dbReference type="PROSITE" id="PS50835">
    <property type="entry name" value="IG_LIKE"/>
    <property type="match status" value="3"/>
</dbReference>
<sequence length="1515" mass="170485">MKNLTTLAIPILLFLCKGLLVATNDDRQTIERSAENRFHLTGDSNRGDCSFSIIHAQAEDEGNYYFRIIGNRELRISTSTLWYDERILDLQTLFNSFGTQFFFFLQIHYQAKEKGFQAQPPAQIQWQVDGEIITEDNRENLKVTSFIQGNEVTSSFNWTVSMEVDHTILCIGSNFHGVYTVQFLLSALRDSSTTDSSPELENPEIMFWGDLQAEHPVNITCTAPGSCSLKPPHIFWKETPKEVAGRTSEMQSNGSQVYISMFDFIPSRTDNGKELTCSVIYGEGASSVSKEKTVLLNIRYPPLTPRIDVEVTHGNDSLINFTDISQTVVDKGDSVTLHCKAEGNPFPSVTWVKQSQSLGTSHLTNDSELTLANVEMQDAGTYKCQAWNSDGSAYKTLELSIRGVLSRTNEYALNVPHAVSVEKGQSVYIPCNFTYPSLVKNRMAKLYGYWYAEGSNVACDSPVATNDDNKPIARFAQKRFHLPEGLDQGVCSFIINNAQEVDQGTYFFRMEKGKAKFNYLNFQTTVTVTEAHKDILSEVFGFSSTAISFLIGLTLIKIFFCSLFFFVAFRYSSWRKTQLTASGYKQITRDSTGDQQSQRAQSFQKEKFQEEEERMGPKFLILGLLSTCPLWEGIQSMAVDYTLDAPGVVSVQEGLCVIIPCRFTYPASAKASAAELYGYWYVKGSKSYRDPSVATNDGRKEVADYARDRFHLSEGLKEGDCSLIIKEAQESDQRTYFFRMEKGGTKYTYITVQPSLRVTKSSPKRRKIQFKLDAQESNNLAIGGFFLKDEKSNIFYSSINRSAPILSAPRGCSPTSSMGDGVMQPTGLHELPTSVLMGETGMDQHIYPKGLNNACVLNQHLEYTLKSPAHVSVQQGLYVHIPCQFTYNKKHQTNSSKFYGYWFKNKDRSCQYVSTLSKDHPGLLVATNVERQIVKESTKNRIFLSGDPDEGNCSFQINDAQLQDEGSYYFRVEGGKILKYNPPKLGSTQPNPNCMREDNDLFCISAFQSQVPAQIQWQVGGETLSGNSTKGALQVISWVQTNEVISALNFSGILEGDQSIICLGSNVFGTYAVHVQLSAPIKGVHIKILVSAVCGPLITVTIFMFALYLFRLQKKKKTEEEGGKKKEALSAMRGHKAMDEDNAIYSNLMPMKASSLSHSRYTITVLDTIYVPLGFCVHVPCRFTTPNRYKRSSAPMYGYWFRIVRERYYLLWINIWAIGELMSTNDMRQNMEETHMKLTGKPAQGDCSFSIINANYKDSGWYYFLIDKGGRKYRHTFMPTTVGNCTNPRVILTDLPKPKIQTPSEIVWGMPATFSCMTTNVCSKNYPQFFWPAETSDGSMTPWKKAQSIWVQTSGIDATFIPSLADEGRRLTCRITYSAIRKTIENAIYLHMGYKPKLIHSSSHIDCLHEGQTHFCICSFNAWPPPKIQWNIYGENLTEDSRVEHLKVSSWGMGNDISSSLNWTGNLDEIRDHTVTCIATNPFGQESLKMIVLSDRKGEKHPGPILSCCVHSTNI</sequence>
<dbReference type="Pfam" id="PF07686">
    <property type="entry name" value="V-set"/>
    <property type="match status" value="3"/>
</dbReference>
<dbReference type="InterPro" id="IPR003598">
    <property type="entry name" value="Ig_sub2"/>
</dbReference>
<proteinExistence type="inferred from homology"/>
<dbReference type="InterPro" id="IPR051036">
    <property type="entry name" value="SIGLEC"/>
</dbReference>
<feature type="transmembrane region" description="Helical" evidence="10">
    <location>
        <begin position="1088"/>
        <end position="1110"/>
    </location>
</feature>
<evidence type="ECO:0000256" key="5">
    <source>
        <dbReference type="ARBA" id="ARBA00022989"/>
    </source>
</evidence>
<evidence type="ECO:0000256" key="10">
    <source>
        <dbReference type="SAM" id="Phobius"/>
    </source>
</evidence>
<protein>
    <recommendedName>
        <fullName evidence="12">Ig-like domain-containing protein</fullName>
    </recommendedName>
</protein>
<dbReference type="InterPro" id="IPR007110">
    <property type="entry name" value="Ig-like_dom"/>
</dbReference>
<evidence type="ECO:0000313" key="13">
    <source>
        <dbReference type="EMBL" id="KAH0631411.1"/>
    </source>
</evidence>
<evidence type="ECO:0000256" key="4">
    <source>
        <dbReference type="ARBA" id="ARBA00022889"/>
    </source>
</evidence>
<feature type="domain" description="Ig-like" evidence="12">
    <location>
        <begin position="203"/>
        <end position="295"/>
    </location>
</feature>
<evidence type="ECO:0000256" key="11">
    <source>
        <dbReference type="SAM" id="SignalP"/>
    </source>
</evidence>
<feature type="domain" description="Ig-like" evidence="12">
    <location>
        <begin position="1288"/>
        <end position="1385"/>
    </location>
</feature>
<evidence type="ECO:0000256" key="2">
    <source>
        <dbReference type="ARBA" id="ARBA00022692"/>
    </source>
</evidence>
<dbReference type="InterPro" id="IPR013783">
    <property type="entry name" value="Ig-like_fold"/>
</dbReference>
<feature type="region of interest" description="Disordered" evidence="9">
    <location>
        <begin position="590"/>
        <end position="611"/>
    </location>
</feature>
<dbReference type="Gene3D" id="2.60.40.10">
    <property type="entry name" value="Immunoglobulins"/>
    <property type="match status" value="9"/>
</dbReference>
<dbReference type="PANTHER" id="PTHR12035">
    <property type="entry name" value="SIALIC ACID BINDING IMMUNOGLOBULIN-LIKE LECTIN"/>
    <property type="match status" value="1"/>
</dbReference>
<dbReference type="SMART" id="SM00408">
    <property type="entry name" value="IGc2"/>
    <property type="match status" value="1"/>
</dbReference>
<feature type="signal peptide" evidence="11">
    <location>
        <begin position="1"/>
        <end position="22"/>
    </location>
</feature>
<evidence type="ECO:0000256" key="6">
    <source>
        <dbReference type="ARBA" id="ARBA00023136"/>
    </source>
</evidence>
<feature type="chain" id="PRO_5045316989" description="Ig-like domain-containing protein" evidence="11">
    <location>
        <begin position="23"/>
        <end position="1515"/>
    </location>
</feature>
<feature type="domain" description="Ig-like" evidence="12">
    <location>
        <begin position="305"/>
        <end position="400"/>
    </location>
</feature>
<evidence type="ECO:0000256" key="9">
    <source>
        <dbReference type="SAM" id="MobiDB-lite"/>
    </source>
</evidence>
<dbReference type="PANTHER" id="PTHR12035:SF125">
    <property type="entry name" value="SIALIC ACID-BINDING IG-LIKE LECTIN 5"/>
    <property type="match status" value="1"/>
</dbReference>
<comment type="subcellular location">
    <subcellularLocation>
        <location evidence="1">Membrane</location>
        <topology evidence="1">Single-pass type I membrane protein</topology>
    </subcellularLocation>
</comment>
<comment type="similarity">
    <text evidence="8">Belongs to the immunoglobulin superfamily. SIGLEC (sialic acid binding Ig-like lectin) family.</text>
</comment>
<gene>
    <name evidence="13" type="ORF">JD844_005727</name>
</gene>
<name>A0ABQ7TPB4_PHRPL</name>
<keyword evidence="14" id="KW-1185">Reference proteome</keyword>
<comment type="caution">
    <text evidence="13">The sequence shown here is derived from an EMBL/GenBank/DDBJ whole genome shotgun (WGS) entry which is preliminary data.</text>
</comment>
<evidence type="ECO:0000259" key="12">
    <source>
        <dbReference type="PROSITE" id="PS50835"/>
    </source>
</evidence>
<dbReference type="InterPro" id="IPR003599">
    <property type="entry name" value="Ig_sub"/>
</dbReference>
<dbReference type="Proteomes" id="UP000826234">
    <property type="component" value="Unassembled WGS sequence"/>
</dbReference>
<dbReference type="SMART" id="SM00409">
    <property type="entry name" value="IG"/>
    <property type="match status" value="7"/>
</dbReference>
<evidence type="ECO:0000256" key="1">
    <source>
        <dbReference type="ARBA" id="ARBA00004479"/>
    </source>
</evidence>
<keyword evidence="11" id="KW-0732">Signal</keyword>